<accession>M2Q346</accession>
<dbReference type="AlphaFoldDB" id="M2Q346"/>
<evidence type="ECO:0000313" key="2">
    <source>
        <dbReference type="Proteomes" id="UP000016930"/>
    </source>
</evidence>
<sequence>MTVALAERAEVIEVPGAEQIMQIYATIEASPQVPLYRHGTSSNTSVRKLQIRLIDCPKPLTRTSRAR</sequence>
<keyword evidence="2" id="KW-1185">Reference proteome</keyword>
<dbReference type="Proteomes" id="UP000016930">
    <property type="component" value="Unassembled WGS sequence"/>
</dbReference>
<evidence type="ECO:0000313" key="1">
    <source>
        <dbReference type="EMBL" id="EMD31218.1"/>
    </source>
</evidence>
<proteinExistence type="predicted"/>
<dbReference type="EMBL" id="KB445821">
    <property type="protein sequence ID" value="EMD31218.1"/>
    <property type="molecule type" value="Genomic_DNA"/>
</dbReference>
<reference evidence="1 2" key="1">
    <citation type="journal article" date="2012" name="Proc. Natl. Acad. Sci. U.S.A.">
        <title>Comparative genomics of Ceriporiopsis subvermispora and Phanerochaete chrysosporium provide insight into selective ligninolysis.</title>
        <authorList>
            <person name="Fernandez-Fueyo E."/>
            <person name="Ruiz-Duenas F.J."/>
            <person name="Ferreira P."/>
            <person name="Floudas D."/>
            <person name="Hibbett D.S."/>
            <person name="Canessa P."/>
            <person name="Larrondo L.F."/>
            <person name="James T.Y."/>
            <person name="Seelenfreund D."/>
            <person name="Lobos S."/>
            <person name="Polanco R."/>
            <person name="Tello M."/>
            <person name="Honda Y."/>
            <person name="Watanabe T."/>
            <person name="Watanabe T."/>
            <person name="Ryu J.S."/>
            <person name="Kubicek C.P."/>
            <person name="Schmoll M."/>
            <person name="Gaskell J."/>
            <person name="Hammel K.E."/>
            <person name="St John F.J."/>
            <person name="Vanden Wymelenberg A."/>
            <person name="Sabat G."/>
            <person name="Splinter BonDurant S."/>
            <person name="Syed K."/>
            <person name="Yadav J.S."/>
            <person name="Doddapaneni H."/>
            <person name="Subramanian V."/>
            <person name="Lavin J.L."/>
            <person name="Oguiza J.A."/>
            <person name="Perez G."/>
            <person name="Pisabarro A.G."/>
            <person name="Ramirez L."/>
            <person name="Santoyo F."/>
            <person name="Master E."/>
            <person name="Coutinho P.M."/>
            <person name="Henrissat B."/>
            <person name="Lombard V."/>
            <person name="Magnuson J.K."/>
            <person name="Kuees U."/>
            <person name="Hori C."/>
            <person name="Igarashi K."/>
            <person name="Samejima M."/>
            <person name="Held B.W."/>
            <person name="Barry K.W."/>
            <person name="LaButti K.M."/>
            <person name="Lapidus A."/>
            <person name="Lindquist E.A."/>
            <person name="Lucas S.M."/>
            <person name="Riley R."/>
            <person name="Salamov A.A."/>
            <person name="Hoffmeister D."/>
            <person name="Schwenk D."/>
            <person name="Hadar Y."/>
            <person name="Yarden O."/>
            <person name="de Vries R.P."/>
            <person name="Wiebenga A."/>
            <person name="Stenlid J."/>
            <person name="Eastwood D."/>
            <person name="Grigoriev I.V."/>
            <person name="Berka R.M."/>
            <person name="Blanchette R.A."/>
            <person name="Kersten P."/>
            <person name="Martinez A.T."/>
            <person name="Vicuna R."/>
            <person name="Cullen D."/>
        </authorList>
    </citation>
    <scope>NUCLEOTIDE SEQUENCE [LARGE SCALE GENOMIC DNA]</scope>
    <source>
        <strain evidence="1 2">B</strain>
    </source>
</reference>
<gene>
    <name evidence="1" type="ORF">CERSUDRAFT_119937</name>
</gene>
<name>M2Q346_CERS8</name>
<dbReference type="HOGENOM" id="CLU_2812112_0_0_1"/>
<organism evidence="1 2">
    <name type="scientific">Ceriporiopsis subvermispora (strain B)</name>
    <name type="common">White-rot fungus</name>
    <name type="synonym">Gelatoporia subvermispora</name>
    <dbReference type="NCBI Taxonomy" id="914234"/>
    <lineage>
        <taxon>Eukaryota</taxon>
        <taxon>Fungi</taxon>
        <taxon>Dikarya</taxon>
        <taxon>Basidiomycota</taxon>
        <taxon>Agaricomycotina</taxon>
        <taxon>Agaricomycetes</taxon>
        <taxon>Polyporales</taxon>
        <taxon>Gelatoporiaceae</taxon>
        <taxon>Gelatoporia</taxon>
    </lineage>
</organism>
<protein>
    <submittedName>
        <fullName evidence="1">Uncharacterized protein</fullName>
    </submittedName>
</protein>